<dbReference type="InterPro" id="IPR052348">
    <property type="entry name" value="Metallopeptidase_M50B"/>
</dbReference>
<evidence type="ECO:0000256" key="9">
    <source>
        <dbReference type="ARBA" id="ARBA00022833"/>
    </source>
</evidence>
<keyword evidence="11" id="KW-0482">Metalloprotease</keyword>
<dbReference type="GO" id="GO:0006508">
    <property type="term" value="P:proteolysis"/>
    <property type="evidence" value="ECO:0007669"/>
    <property type="project" value="UniProtKB-KW"/>
</dbReference>
<evidence type="ECO:0000256" key="5">
    <source>
        <dbReference type="ARBA" id="ARBA00022670"/>
    </source>
</evidence>
<protein>
    <submittedName>
        <fullName evidence="15">Peptidase M50</fullName>
    </submittedName>
</protein>
<keyword evidence="9" id="KW-0862">Zinc</keyword>
<keyword evidence="8" id="KW-0378">Hydrolase</keyword>
<feature type="transmembrane region" description="Helical" evidence="13">
    <location>
        <begin position="120"/>
        <end position="141"/>
    </location>
</feature>
<comment type="subcellular location">
    <subcellularLocation>
        <location evidence="2">Cell membrane</location>
        <topology evidence="2">Multi-pass membrane protein</topology>
    </subcellularLocation>
</comment>
<gene>
    <name evidence="15" type="ORF">UR34_C0001G0071</name>
</gene>
<dbReference type="AlphaFoldDB" id="A0A0G0C0L9"/>
<feature type="transmembrane region" description="Helical" evidence="13">
    <location>
        <begin position="91"/>
        <end position="114"/>
    </location>
</feature>
<comment type="similarity">
    <text evidence="3">Belongs to the peptidase M50B family.</text>
</comment>
<evidence type="ECO:0000256" key="1">
    <source>
        <dbReference type="ARBA" id="ARBA00001947"/>
    </source>
</evidence>
<dbReference type="CDD" id="cd06158">
    <property type="entry name" value="S2P-M50_like_1"/>
    <property type="match status" value="1"/>
</dbReference>
<comment type="caution">
    <text evidence="15">The sequence shown here is derived from an EMBL/GenBank/DDBJ whole genome shotgun (WGS) entry which is preliminary data.</text>
</comment>
<dbReference type="PANTHER" id="PTHR35864:SF1">
    <property type="entry name" value="ZINC METALLOPROTEASE YWHC-RELATED"/>
    <property type="match status" value="1"/>
</dbReference>
<keyword evidence="12 13" id="KW-0472">Membrane</keyword>
<sequence length="206" mass="23024">MFSSLQEFIYWVVVAVPSILVAATIHEYAHAYTAFKLGDATAKAEGRLTLNPIKHIDPIGFISMILFRFGWSKPVPINENNFTKREFHTALVAIAGPISNILLVLLIALINYLLNPTQPLVVFLLYTFTTINVILAIFNLLPIPPLDGHKIVRAILPKNLRSYWEGLEKYSIILILLLILPFSPLSKFVSSFIGNTLSSILSMLGF</sequence>
<keyword evidence="4" id="KW-1003">Cell membrane</keyword>
<keyword evidence="6 13" id="KW-0812">Transmembrane</keyword>
<organism evidence="15 16">
    <name type="scientific">candidate division WS6 bacterium GW2011_GWC1_33_20</name>
    <dbReference type="NCBI Taxonomy" id="1619089"/>
    <lineage>
        <taxon>Bacteria</taxon>
        <taxon>Candidatus Dojkabacteria</taxon>
    </lineage>
</organism>
<feature type="domain" description="Peptidase M50" evidence="14">
    <location>
        <begin position="121"/>
        <end position="160"/>
    </location>
</feature>
<dbReference type="Proteomes" id="UP000034302">
    <property type="component" value="Unassembled WGS sequence"/>
</dbReference>
<evidence type="ECO:0000256" key="12">
    <source>
        <dbReference type="ARBA" id="ARBA00023136"/>
    </source>
</evidence>
<evidence type="ECO:0000256" key="7">
    <source>
        <dbReference type="ARBA" id="ARBA00022723"/>
    </source>
</evidence>
<dbReference type="PATRIC" id="fig|1619089.3.peg.71"/>
<evidence type="ECO:0000256" key="4">
    <source>
        <dbReference type="ARBA" id="ARBA00022475"/>
    </source>
</evidence>
<evidence type="ECO:0000256" key="10">
    <source>
        <dbReference type="ARBA" id="ARBA00022989"/>
    </source>
</evidence>
<evidence type="ECO:0000256" key="8">
    <source>
        <dbReference type="ARBA" id="ARBA00022801"/>
    </source>
</evidence>
<dbReference type="GO" id="GO:0046872">
    <property type="term" value="F:metal ion binding"/>
    <property type="evidence" value="ECO:0007669"/>
    <property type="project" value="UniProtKB-KW"/>
</dbReference>
<evidence type="ECO:0000256" key="11">
    <source>
        <dbReference type="ARBA" id="ARBA00023049"/>
    </source>
</evidence>
<dbReference type="GO" id="GO:0008237">
    <property type="term" value="F:metallopeptidase activity"/>
    <property type="evidence" value="ECO:0007669"/>
    <property type="project" value="UniProtKB-KW"/>
</dbReference>
<comment type="cofactor">
    <cofactor evidence="1">
        <name>Zn(2+)</name>
        <dbReference type="ChEBI" id="CHEBI:29105"/>
    </cofactor>
</comment>
<dbReference type="Pfam" id="PF02163">
    <property type="entry name" value="Peptidase_M50"/>
    <property type="match status" value="1"/>
</dbReference>
<keyword evidence="7" id="KW-0479">Metal-binding</keyword>
<keyword evidence="10 13" id="KW-1133">Transmembrane helix</keyword>
<feature type="transmembrane region" description="Helical" evidence="13">
    <location>
        <begin position="9"/>
        <end position="29"/>
    </location>
</feature>
<dbReference type="PANTHER" id="PTHR35864">
    <property type="entry name" value="ZINC METALLOPROTEASE MJ0611-RELATED"/>
    <property type="match status" value="1"/>
</dbReference>
<evidence type="ECO:0000256" key="13">
    <source>
        <dbReference type="SAM" id="Phobius"/>
    </source>
</evidence>
<reference evidence="15 16" key="1">
    <citation type="journal article" date="2015" name="Nature">
        <title>rRNA introns, odd ribosomes, and small enigmatic genomes across a large radiation of phyla.</title>
        <authorList>
            <person name="Brown C.T."/>
            <person name="Hug L.A."/>
            <person name="Thomas B.C."/>
            <person name="Sharon I."/>
            <person name="Castelle C.J."/>
            <person name="Singh A."/>
            <person name="Wilkins M.J."/>
            <person name="Williams K.H."/>
            <person name="Banfield J.F."/>
        </authorList>
    </citation>
    <scope>NUCLEOTIDE SEQUENCE [LARGE SCALE GENOMIC DNA]</scope>
</reference>
<evidence type="ECO:0000313" key="15">
    <source>
        <dbReference type="EMBL" id="KKP44725.1"/>
    </source>
</evidence>
<keyword evidence="5" id="KW-0645">Protease</keyword>
<evidence type="ECO:0000313" key="16">
    <source>
        <dbReference type="Proteomes" id="UP000034302"/>
    </source>
</evidence>
<evidence type="ECO:0000256" key="3">
    <source>
        <dbReference type="ARBA" id="ARBA00007931"/>
    </source>
</evidence>
<name>A0A0G0C0L9_9BACT</name>
<evidence type="ECO:0000256" key="6">
    <source>
        <dbReference type="ARBA" id="ARBA00022692"/>
    </source>
</evidence>
<dbReference type="GO" id="GO:0005886">
    <property type="term" value="C:plasma membrane"/>
    <property type="evidence" value="ECO:0007669"/>
    <property type="project" value="UniProtKB-SubCell"/>
</dbReference>
<accession>A0A0G0C0L9</accession>
<dbReference type="InterPro" id="IPR008915">
    <property type="entry name" value="Peptidase_M50"/>
</dbReference>
<evidence type="ECO:0000256" key="2">
    <source>
        <dbReference type="ARBA" id="ARBA00004651"/>
    </source>
</evidence>
<dbReference type="EMBL" id="LBOV01000001">
    <property type="protein sequence ID" value="KKP44725.1"/>
    <property type="molecule type" value="Genomic_DNA"/>
</dbReference>
<evidence type="ECO:0000259" key="14">
    <source>
        <dbReference type="Pfam" id="PF02163"/>
    </source>
</evidence>
<proteinExistence type="inferred from homology"/>
<dbReference type="InterPro" id="IPR044537">
    <property type="entry name" value="Rip2-like"/>
</dbReference>